<evidence type="ECO:0000313" key="2">
    <source>
        <dbReference type="Proteomes" id="UP000636709"/>
    </source>
</evidence>
<dbReference type="EMBL" id="JACEFO010002324">
    <property type="protein sequence ID" value="KAF8665931.1"/>
    <property type="molecule type" value="Genomic_DNA"/>
</dbReference>
<comment type="caution">
    <text evidence="1">The sequence shown here is derived from an EMBL/GenBank/DDBJ whole genome shotgun (WGS) entry which is preliminary data.</text>
</comment>
<protein>
    <submittedName>
        <fullName evidence="1">Uncharacterized protein</fullName>
    </submittedName>
</protein>
<name>A0A835AQR7_9POAL</name>
<dbReference type="Proteomes" id="UP000636709">
    <property type="component" value="Unassembled WGS sequence"/>
</dbReference>
<evidence type="ECO:0000313" key="1">
    <source>
        <dbReference type="EMBL" id="KAF8665931.1"/>
    </source>
</evidence>
<accession>A0A835AQR7</accession>
<keyword evidence="2" id="KW-1185">Reference proteome</keyword>
<proteinExistence type="predicted"/>
<gene>
    <name evidence="1" type="ORF">HU200_054016</name>
</gene>
<organism evidence="1 2">
    <name type="scientific">Digitaria exilis</name>
    <dbReference type="NCBI Taxonomy" id="1010633"/>
    <lineage>
        <taxon>Eukaryota</taxon>
        <taxon>Viridiplantae</taxon>
        <taxon>Streptophyta</taxon>
        <taxon>Embryophyta</taxon>
        <taxon>Tracheophyta</taxon>
        <taxon>Spermatophyta</taxon>
        <taxon>Magnoliopsida</taxon>
        <taxon>Liliopsida</taxon>
        <taxon>Poales</taxon>
        <taxon>Poaceae</taxon>
        <taxon>PACMAD clade</taxon>
        <taxon>Panicoideae</taxon>
        <taxon>Panicodae</taxon>
        <taxon>Paniceae</taxon>
        <taxon>Anthephorinae</taxon>
        <taxon>Digitaria</taxon>
    </lineage>
</organism>
<dbReference type="AlphaFoldDB" id="A0A835AQR7"/>
<sequence length="21" mass="2621">MRERSFLVIAIRYFYQVMGKL</sequence>
<reference evidence="1" key="1">
    <citation type="submission" date="2020-07" db="EMBL/GenBank/DDBJ databases">
        <title>Genome sequence and genetic diversity analysis of an under-domesticated orphan crop, white fonio (Digitaria exilis).</title>
        <authorList>
            <person name="Bennetzen J.L."/>
            <person name="Chen S."/>
            <person name="Ma X."/>
            <person name="Wang X."/>
            <person name="Yssel A.E.J."/>
            <person name="Chaluvadi S.R."/>
            <person name="Johnson M."/>
            <person name="Gangashetty P."/>
            <person name="Hamidou F."/>
            <person name="Sanogo M.D."/>
            <person name="Zwaenepoel A."/>
            <person name="Wallace J."/>
            <person name="Van De Peer Y."/>
            <person name="Van Deynze A."/>
        </authorList>
    </citation>
    <scope>NUCLEOTIDE SEQUENCE</scope>
    <source>
        <tissue evidence="1">Leaves</tissue>
    </source>
</reference>